<evidence type="ECO:0000256" key="4">
    <source>
        <dbReference type="ARBA" id="ARBA00022989"/>
    </source>
</evidence>
<comment type="subcellular location">
    <subcellularLocation>
        <location evidence="1">Cell membrane</location>
        <topology evidence="1">Multi-pass membrane protein</topology>
    </subcellularLocation>
</comment>
<evidence type="ECO:0000256" key="1">
    <source>
        <dbReference type="ARBA" id="ARBA00004651"/>
    </source>
</evidence>
<comment type="caution">
    <text evidence="7">The sequence shown here is derived from an EMBL/GenBank/DDBJ whole genome shotgun (WGS) entry which is preliminary data.</text>
</comment>
<evidence type="ECO:0000256" key="5">
    <source>
        <dbReference type="ARBA" id="ARBA00023136"/>
    </source>
</evidence>
<feature type="transmembrane region" description="Helical" evidence="6">
    <location>
        <begin position="389"/>
        <end position="408"/>
    </location>
</feature>
<feature type="transmembrane region" description="Helical" evidence="6">
    <location>
        <begin position="97"/>
        <end position="121"/>
    </location>
</feature>
<accession>A0ABT7ZRG4</accession>
<feature type="transmembrane region" description="Helical" evidence="6">
    <location>
        <begin position="181"/>
        <end position="204"/>
    </location>
</feature>
<keyword evidence="4 6" id="KW-1133">Transmembrane helix</keyword>
<organism evidence="7 8">
    <name type="scientific">Winogradskyella bathintestinalis</name>
    <dbReference type="NCBI Taxonomy" id="3035208"/>
    <lineage>
        <taxon>Bacteria</taxon>
        <taxon>Pseudomonadati</taxon>
        <taxon>Bacteroidota</taxon>
        <taxon>Flavobacteriia</taxon>
        <taxon>Flavobacteriales</taxon>
        <taxon>Flavobacteriaceae</taxon>
        <taxon>Winogradskyella</taxon>
    </lineage>
</organism>
<name>A0ABT7ZRG4_9FLAO</name>
<keyword evidence="2" id="KW-1003">Cell membrane</keyword>
<evidence type="ECO:0000256" key="2">
    <source>
        <dbReference type="ARBA" id="ARBA00022475"/>
    </source>
</evidence>
<dbReference type="RefSeq" id="WP_290205283.1">
    <property type="nucleotide sequence ID" value="NZ_JASDDK010000001.1"/>
</dbReference>
<evidence type="ECO:0000256" key="3">
    <source>
        <dbReference type="ARBA" id="ARBA00022692"/>
    </source>
</evidence>
<dbReference type="InterPro" id="IPR002797">
    <property type="entry name" value="Polysacc_synth"/>
</dbReference>
<keyword evidence="8" id="KW-1185">Reference proteome</keyword>
<dbReference type="Pfam" id="PF01943">
    <property type="entry name" value="Polysacc_synt"/>
    <property type="match status" value="1"/>
</dbReference>
<feature type="transmembrane region" description="Helical" evidence="6">
    <location>
        <begin position="155"/>
        <end position="175"/>
    </location>
</feature>
<sequence>MKLNPKFSKILDRNRKIIENFSYLSVLQVLNMLIPLVIFPYLIRVLGSTTYGLVIYAQAIIGYFVVLINFGFNITATKEISINKDNSEKLNKIISSVFILKGIFFIISVVILTALIVFIPELRDNKLLFYLTLWLCVYELIFPVYYFQGIEEMKYITIITLISRSIFLLLTFLLVNETGDYLLVPIINGTGALIAGIVSQYIIIKKGIRYAWQPLRILKLYIKKSYIMALAYASNTLKTNLNIVIVKFLFSYKEVAYFDLALKISRIGMSFLELISISIFPKMSRDKNKFFLRKIIYICIALSFGFVLAVQFLAPLLVSILGGEDMTEAIFILKVVVFFVPLEILSGLFGRNCLIIHGYDKDVLYSMALSSLVYILTIIIVYFSLGNQISLFLLSLIFVFSFMVDALYRYIMCRKYNIL</sequence>
<feature type="transmembrane region" description="Helical" evidence="6">
    <location>
        <begin position="21"/>
        <end position="43"/>
    </location>
</feature>
<dbReference type="PANTHER" id="PTHR30250:SF11">
    <property type="entry name" value="O-ANTIGEN TRANSPORTER-RELATED"/>
    <property type="match status" value="1"/>
</dbReference>
<dbReference type="Proteomes" id="UP001231197">
    <property type="component" value="Unassembled WGS sequence"/>
</dbReference>
<feature type="transmembrane region" description="Helical" evidence="6">
    <location>
        <begin position="55"/>
        <end position="76"/>
    </location>
</feature>
<dbReference type="PANTHER" id="PTHR30250">
    <property type="entry name" value="PST FAMILY PREDICTED COLANIC ACID TRANSPORTER"/>
    <property type="match status" value="1"/>
</dbReference>
<evidence type="ECO:0000313" key="8">
    <source>
        <dbReference type="Proteomes" id="UP001231197"/>
    </source>
</evidence>
<keyword evidence="5 6" id="KW-0472">Membrane</keyword>
<keyword evidence="3 6" id="KW-0812">Transmembrane</keyword>
<gene>
    <name evidence="7" type="ORF">QMA06_02550</name>
</gene>
<reference evidence="7 8" key="1">
    <citation type="journal article" date="2023" name="Int. J. Syst. Evol. Microbiol.">
        <title>Winogradskyella bathintestinalis sp. nov., isolated from the intestine of the deep-sea loosejaw dragonfish, Malacosteus niger.</title>
        <authorList>
            <person name="Uniacke-Lowe S."/>
            <person name="Johnson C.N."/>
            <person name="Stanton C."/>
            <person name="Hill C."/>
            <person name="Ross P."/>
        </authorList>
    </citation>
    <scope>NUCLEOTIDE SEQUENCE [LARGE SCALE GENOMIC DNA]</scope>
    <source>
        <strain evidence="7 8">APC 3343</strain>
    </source>
</reference>
<evidence type="ECO:0000256" key="6">
    <source>
        <dbReference type="SAM" id="Phobius"/>
    </source>
</evidence>
<proteinExistence type="predicted"/>
<feature type="transmembrane region" description="Helical" evidence="6">
    <location>
        <begin position="330"/>
        <end position="351"/>
    </location>
</feature>
<feature type="transmembrane region" description="Helical" evidence="6">
    <location>
        <begin position="295"/>
        <end position="318"/>
    </location>
</feature>
<protein>
    <submittedName>
        <fullName evidence="7">Oligosaccharide flippase family protein</fullName>
    </submittedName>
</protein>
<feature type="transmembrane region" description="Helical" evidence="6">
    <location>
        <begin position="363"/>
        <end position="383"/>
    </location>
</feature>
<evidence type="ECO:0000313" key="7">
    <source>
        <dbReference type="EMBL" id="MDN3491584.1"/>
    </source>
</evidence>
<feature type="transmembrane region" description="Helical" evidence="6">
    <location>
        <begin position="127"/>
        <end position="148"/>
    </location>
</feature>
<dbReference type="EMBL" id="JASDDK010000001">
    <property type="protein sequence ID" value="MDN3491584.1"/>
    <property type="molecule type" value="Genomic_DNA"/>
</dbReference>
<dbReference type="InterPro" id="IPR050833">
    <property type="entry name" value="Poly_Biosynth_Transport"/>
</dbReference>